<dbReference type="InterPro" id="IPR009875">
    <property type="entry name" value="PilZ_domain"/>
</dbReference>
<dbReference type="InterPro" id="IPR009926">
    <property type="entry name" value="T3SS_YcgR_PilZN"/>
</dbReference>
<comment type="subunit">
    <text evidence="4">Monomer. Interacts with the flagellar basal bodies.</text>
</comment>
<comment type="function">
    <text evidence="4">Acts as a flagellar brake, regulating swimming and swarming in a bis-(3'-5') cyclic diguanylic acid (c-di-GMP)-dependent manner. Binds 1 c-di-GMP dimer per subunit. Increasing levels of c-di-GMP lead to decreased motility.</text>
</comment>
<evidence type="ECO:0000259" key="5">
    <source>
        <dbReference type="Pfam" id="PF07238"/>
    </source>
</evidence>
<keyword evidence="7" id="KW-0969">Cilium</keyword>
<dbReference type="InterPro" id="IPR023787">
    <property type="entry name" value="T3SS_YcgR"/>
</dbReference>
<reference evidence="7 8" key="1">
    <citation type="submission" date="2020-08" db="EMBL/GenBank/DDBJ databases">
        <title>Novel species isolated from subtropical streams in China.</title>
        <authorList>
            <person name="Lu H."/>
        </authorList>
    </citation>
    <scope>NUCLEOTIDE SEQUENCE [LARGE SCALE GENOMIC DNA]</scope>
    <source>
        <strain evidence="7 8">CY18W</strain>
    </source>
</reference>
<comment type="caution">
    <text evidence="7">The sequence shown here is derived from an EMBL/GenBank/DDBJ whole genome shotgun (WGS) entry which is preliminary data.</text>
</comment>
<sequence length="243" mass="27652">MSASYSNDEIEDKFFLLGQREILGALNELAHRREPVTVYFNDGKQFIVTMILSARSDGLVFDVGGDAGSNKRLEQAKTCVFLAFPDGIRVQFSGVDPQPFTWGDQDAFWVPIPKRVVRMQRREYFRNQLPIIDPLMVKLYDDKGQMIANWPIYDLSVGGLSVQLTGAPELKLQDRVAKMLIVLGARNIVHCEGVVRHITSLDRTTSGKHRVGLSFQKLPHDMDVAIQKHINQLEYERRKLLPK</sequence>
<dbReference type="Pfam" id="PF07317">
    <property type="entry name" value="PilZN"/>
    <property type="match status" value="1"/>
</dbReference>
<comment type="similarity">
    <text evidence="4">Belongs to the YcgR family.</text>
</comment>
<keyword evidence="7" id="KW-0966">Cell projection</keyword>
<evidence type="ECO:0000313" key="8">
    <source>
        <dbReference type="Proteomes" id="UP000650424"/>
    </source>
</evidence>
<evidence type="ECO:0000256" key="4">
    <source>
        <dbReference type="HAMAP-Rule" id="MF_01457"/>
    </source>
</evidence>
<protein>
    <recommendedName>
        <fullName evidence="4">Flagellar brake protein YcgR</fullName>
    </recommendedName>
    <alternativeName>
        <fullName evidence="4">Cyclic di-GMP binding protein YcgR</fullName>
    </alternativeName>
</protein>
<organism evidence="7 8">
    <name type="scientific">Undibacterium hunanense</name>
    <dbReference type="NCBI Taxonomy" id="2762292"/>
    <lineage>
        <taxon>Bacteria</taxon>
        <taxon>Pseudomonadati</taxon>
        <taxon>Pseudomonadota</taxon>
        <taxon>Betaproteobacteria</taxon>
        <taxon>Burkholderiales</taxon>
        <taxon>Oxalobacteraceae</taxon>
        <taxon>Undibacterium</taxon>
    </lineage>
</organism>
<dbReference type="Gene3D" id="2.30.110.10">
    <property type="entry name" value="Electron Transport, Fmn-binding Protein, Chain A"/>
    <property type="match status" value="1"/>
</dbReference>
<gene>
    <name evidence="4" type="primary">ycgR</name>
    <name evidence="7" type="ORF">H8L32_23485</name>
</gene>
<evidence type="ECO:0000259" key="6">
    <source>
        <dbReference type="Pfam" id="PF07317"/>
    </source>
</evidence>
<keyword evidence="1 4" id="KW-0973">c-di-GMP</keyword>
<dbReference type="Proteomes" id="UP000650424">
    <property type="component" value="Unassembled WGS sequence"/>
</dbReference>
<feature type="domain" description="PilZ" evidence="5">
    <location>
        <begin position="120"/>
        <end position="230"/>
    </location>
</feature>
<keyword evidence="2 4" id="KW-0547">Nucleotide-binding</keyword>
<keyword evidence="3 4" id="KW-0975">Bacterial flagellum</keyword>
<keyword evidence="8" id="KW-1185">Reference proteome</keyword>
<accession>A0ABR6ZX69</accession>
<dbReference type="Pfam" id="PF07238">
    <property type="entry name" value="PilZ"/>
    <property type="match status" value="1"/>
</dbReference>
<evidence type="ECO:0000256" key="3">
    <source>
        <dbReference type="ARBA" id="ARBA00023143"/>
    </source>
</evidence>
<dbReference type="InterPro" id="IPR012349">
    <property type="entry name" value="Split_barrel_FMN-bd"/>
</dbReference>
<name>A0ABR6ZX69_9BURK</name>
<dbReference type="SUPFAM" id="SSF141371">
    <property type="entry name" value="PilZ domain-like"/>
    <property type="match status" value="1"/>
</dbReference>
<proteinExistence type="inferred from homology"/>
<dbReference type="RefSeq" id="WP_186949996.1">
    <property type="nucleotide sequence ID" value="NZ_JACOGF010000016.1"/>
</dbReference>
<comment type="subcellular location">
    <subcellularLocation>
        <location evidence="4">Bacterial flagellum basal body</location>
    </subcellularLocation>
</comment>
<keyword evidence="7" id="KW-0282">Flagellum</keyword>
<evidence type="ECO:0000256" key="1">
    <source>
        <dbReference type="ARBA" id="ARBA00022636"/>
    </source>
</evidence>
<dbReference type="HAMAP" id="MF_01457">
    <property type="entry name" value="YcgR"/>
    <property type="match status" value="1"/>
</dbReference>
<evidence type="ECO:0000256" key="2">
    <source>
        <dbReference type="ARBA" id="ARBA00022741"/>
    </source>
</evidence>
<dbReference type="EMBL" id="JACOGF010000016">
    <property type="protein sequence ID" value="MBC3920446.1"/>
    <property type="molecule type" value="Genomic_DNA"/>
</dbReference>
<feature type="domain" description="Type III secretion system flagellar brake protein YcgR PilZN" evidence="6">
    <location>
        <begin position="16"/>
        <end position="118"/>
    </location>
</feature>
<dbReference type="Gene3D" id="2.40.10.220">
    <property type="entry name" value="predicted glycosyltransferase like domains"/>
    <property type="match status" value="1"/>
</dbReference>
<evidence type="ECO:0000313" key="7">
    <source>
        <dbReference type="EMBL" id="MBC3920446.1"/>
    </source>
</evidence>